<name>A0A1X0XIQ9_MYCSI</name>
<proteinExistence type="predicted"/>
<protein>
    <submittedName>
        <fullName evidence="2">Uncharacterized protein</fullName>
    </submittedName>
</protein>
<feature type="region of interest" description="Disordered" evidence="1">
    <location>
        <begin position="1"/>
        <end position="94"/>
    </location>
</feature>
<feature type="region of interest" description="Disordered" evidence="1">
    <location>
        <begin position="152"/>
        <end position="179"/>
    </location>
</feature>
<sequence length="234" mass="25110">MNDNLSGGIHQLHERRARRTRQAPQPRHPKLAAEASDTAITAPSDNDDTPPASNDNPAADVNPPAAPAPPPPPAATPPVQIAADPPNTANALPDLHVDAADPTAHIVSPTVLSIPASIIKRFERARADSPSHTALVLDALRAQVHDLPALILNRRPGPKPGDLFPYRDTPGRTATDTPMPLRIRPTKGELNIMKQLTDWSSAQIAHQRPGTRHTNRSEMVAAALDAFLPQGRRK</sequence>
<dbReference type="RefSeq" id="WP_084954091.1">
    <property type="nucleotide sequence ID" value="NZ_MZZM01000044.1"/>
</dbReference>
<accession>A0A1X0XIQ9</accession>
<dbReference type="Proteomes" id="UP000193040">
    <property type="component" value="Unassembled WGS sequence"/>
</dbReference>
<feature type="compositionally biased region" description="Pro residues" evidence="1">
    <location>
        <begin position="64"/>
        <end position="76"/>
    </location>
</feature>
<evidence type="ECO:0000313" key="3">
    <source>
        <dbReference type="Proteomes" id="UP000193040"/>
    </source>
</evidence>
<evidence type="ECO:0000313" key="2">
    <source>
        <dbReference type="EMBL" id="ORJ52782.1"/>
    </source>
</evidence>
<organism evidence="2 3">
    <name type="scientific">Mycobacterium simiae</name>
    <name type="common">Mycobacterium habana</name>
    <dbReference type="NCBI Taxonomy" id="1784"/>
    <lineage>
        <taxon>Bacteria</taxon>
        <taxon>Bacillati</taxon>
        <taxon>Actinomycetota</taxon>
        <taxon>Actinomycetes</taxon>
        <taxon>Mycobacteriales</taxon>
        <taxon>Mycobacteriaceae</taxon>
        <taxon>Mycobacterium</taxon>
        <taxon>Mycobacterium simiae complex</taxon>
    </lineage>
</organism>
<gene>
    <name evidence="2" type="ORF">B5M45_30140</name>
</gene>
<dbReference type="EMBL" id="MZZM01000044">
    <property type="protein sequence ID" value="ORJ52782.1"/>
    <property type="molecule type" value="Genomic_DNA"/>
</dbReference>
<dbReference type="AlphaFoldDB" id="A0A1X0XIQ9"/>
<evidence type="ECO:0000256" key="1">
    <source>
        <dbReference type="SAM" id="MobiDB-lite"/>
    </source>
</evidence>
<comment type="caution">
    <text evidence="2">The sequence shown here is derived from an EMBL/GenBank/DDBJ whole genome shotgun (WGS) entry which is preliminary data.</text>
</comment>
<feature type="compositionally biased region" description="Low complexity" evidence="1">
    <location>
        <begin position="49"/>
        <end position="63"/>
    </location>
</feature>
<reference evidence="2 3" key="1">
    <citation type="submission" date="2017-03" db="EMBL/GenBank/DDBJ databases">
        <title>Genomic insights into Mycobacterium simiae human colonization.</title>
        <authorList>
            <person name="Steffani J.L."/>
            <person name="Brunck M.E."/>
            <person name="Cruz E."/>
            <person name="Montiel R."/>
            <person name="Barona F."/>
        </authorList>
    </citation>
    <scope>NUCLEOTIDE SEQUENCE [LARGE SCALE GENOMIC DNA]</scope>
    <source>
        <strain evidence="2 3">MsiGto</strain>
    </source>
</reference>
<keyword evidence="3" id="KW-1185">Reference proteome</keyword>